<keyword evidence="2" id="KW-1185">Reference proteome</keyword>
<dbReference type="Proteomes" id="UP000313359">
    <property type="component" value="Unassembled WGS sequence"/>
</dbReference>
<evidence type="ECO:0000313" key="1">
    <source>
        <dbReference type="EMBL" id="RPD56248.1"/>
    </source>
</evidence>
<sequence length="218" mass="24318">MEVAGSGIRLTGAGSGNPLGVPRKVIGTNETSSRVSAHPRGWKQYASNGVVINVPYAFTHIQPPIPLRPVNAPCIPDLELAKLQTSAYDADFVDMFCYLGDDLFFYRLWDIRIIRLDHETTKAVACAGAEHRHVHELGELHHVVSEFGGLYVQVAKGGKKDRLLQQQVAHDVERDRAAVLRRFPHNGLELDNGRKMRKECRPEGVTVEEVDIERGYRG</sequence>
<proteinExistence type="predicted"/>
<protein>
    <submittedName>
        <fullName evidence="1">Uncharacterized protein</fullName>
    </submittedName>
</protein>
<name>A0A5C2RZ43_9APHY</name>
<dbReference type="EMBL" id="ML122289">
    <property type="protein sequence ID" value="RPD56248.1"/>
    <property type="molecule type" value="Genomic_DNA"/>
</dbReference>
<accession>A0A5C2RZ43</accession>
<evidence type="ECO:0000313" key="2">
    <source>
        <dbReference type="Proteomes" id="UP000313359"/>
    </source>
</evidence>
<organism evidence="1 2">
    <name type="scientific">Lentinus tigrinus ALCF2SS1-6</name>
    <dbReference type="NCBI Taxonomy" id="1328759"/>
    <lineage>
        <taxon>Eukaryota</taxon>
        <taxon>Fungi</taxon>
        <taxon>Dikarya</taxon>
        <taxon>Basidiomycota</taxon>
        <taxon>Agaricomycotina</taxon>
        <taxon>Agaricomycetes</taxon>
        <taxon>Polyporales</taxon>
        <taxon>Polyporaceae</taxon>
        <taxon>Lentinus</taxon>
    </lineage>
</organism>
<reference evidence="1" key="1">
    <citation type="journal article" date="2018" name="Genome Biol. Evol.">
        <title>Genomics and development of Lentinus tigrinus, a white-rot wood-decaying mushroom with dimorphic fruiting bodies.</title>
        <authorList>
            <person name="Wu B."/>
            <person name="Xu Z."/>
            <person name="Knudson A."/>
            <person name="Carlson A."/>
            <person name="Chen N."/>
            <person name="Kovaka S."/>
            <person name="LaButti K."/>
            <person name="Lipzen A."/>
            <person name="Pennachio C."/>
            <person name="Riley R."/>
            <person name="Schakwitz W."/>
            <person name="Umezawa K."/>
            <person name="Ohm R.A."/>
            <person name="Grigoriev I.V."/>
            <person name="Nagy L.G."/>
            <person name="Gibbons J."/>
            <person name="Hibbett D."/>
        </authorList>
    </citation>
    <scope>NUCLEOTIDE SEQUENCE [LARGE SCALE GENOMIC DNA]</scope>
    <source>
        <strain evidence="1">ALCF2SS1-6</strain>
    </source>
</reference>
<dbReference type="AlphaFoldDB" id="A0A5C2RZ43"/>
<gene>
    <name evidence="1" type="ORF">L227DRAFT_282650</name>
</gene>